<dbReference type="PANTHER" id="PTHR47381:SF3">
    <property type="entry name" value="ALPHA_BETA-HYDROLASES SUPERFAMILY PROTEIN"/>
    <property type="match status" value="1"/>
</dbReference>
<accession>A0AA35V5R2</accession>
<gene>
    <name evidence="1" type="ORF">LSALG_LOCUS3299</name>
</gene>
<sequence length="87" mass="9626">MSGSDTKFVTPRDLDLVIGPVLEFTGEGDTRCPMEGLDVTISTTQKAYEDAKCLNHFKVIVEVGIGHDVTSSMLKEASDWFDKFLKL</sequence>
<dbReference type="Proteomes" id="UP001177003">
    <property type="component" value="Chromosome 0"/>
</dbReference>
<keyword evidence="2" id="KW-1185">Reference proteome</keyword>
<organism evidence="1 2">
    <name type="scientific">Lactuca saligna</name>
    <name type="common">Willowleaf lettuce</name>
    <dbReference type="NCBI Taxonomy" id="75948"/>
    <lineage>
        <taxon>Eukaryota</taxon>
        <taxon>Viridiplantae</taxon>
        <taxon>Streptophyta</taxon>
        <taxon>Embryophyta</taxon>
        <taxon>Tracheophyta</taxon>
        <taxon>Spermatophyta</taxon>
        <taxon>Magnoliopsida</taxon>
        <taxon>eudicotyledons</taxon>
        <taxon>Gunneridae</taxon>
        <taxon>Pentapetalae</taxon>
        <taxon>asterids</taxon>
        <taxon>campanulids</taxon>
        <taxon>Asterales</taxon>
        <taxon>Asteraceae</taxon>
        <taxon>Cichorioideae</taxon>
        <taxon>Cichorieae</taxon>
        <taxon>Lactucinae</taxon>
        <taxon>Lactuca</taxon>
    </lineage>
</organism>
<reference evidence="1" key="1">
    <citation type="submission" date="2023-04" db="EMBL/GenBank/DDBJ databases">
        <authorList>
            <person name="Vijverberg K."/>
            <person name="Xiong W."/>
            <person name="Schranz E."/>
        </authorList>
    </citation>
    <scope>NUCLEOTIDE SEQUENCE</scope>
</reference>
<proteinExistence type="predicted"/>
<protein>
    <submittedName>
        <fullName evidence="1">Uncharacterized protein</fullName>
    </submittedName>
</protein>
<name>A0AA35V5R2_LACSI</name>
<evidence type="ECO:0000313" key="2">
    <source>
        <dbReference type="Proteomes" id="UP001177003"/>
    </source>
</evidence>
<dbReference type="AlphaFoldDB" id="A0AA35V5R2"/>
<dbReference type="EMBL" id="OX465086">
    <property type="protein sequence ID" value="CAI9262568.1"/>
    <property type="molecule type" value="Genomic_DNA"/>
</dbReference>
<dbReference type="Gene3D" id="3.40.50.1820">
    <property type="entry name" value="alpha/beta hydrolase"/>
    <property type="match status" value="1"/>
</dbReference>
<evidence type="ECO:0000313" key="1">
    <source>
        <dbReference type="EMBL" id="CAI9262568.1"/>
    </source>
</evidence>
<dbReference type="InterPro" id="IPR029058">
    <property type="entry name" value="AB_hydrolase_fold"/>
</dbReference>
<dbReference type="PANTHER" id="PTHR47381">
    <property type="entry name" value="ALPHA/BETA-HYDROLASES SUPERFAMILY PROTEIN"/>
    <property type="match status" value="1"/>
</dbReference>